<dbReference type="AlphaFoldDB" id="A0A368VM49"/>
<dbReference type="RefSeq" id="WP_114384271.1">
    <property type="nucleotide sequence ID" value="NZ_QPJD01000041.1"/>
</dbReference>
<protein>
    <submittedName>
        <fullName evidence="1">Uncharacterized protein</fullName>
    </submittedName>
</protein>
<dbReference type="InterPro" id="IPR021598">
    <property type="entry name" value="DUF3221"/>
</dbReference>
<proteinExistence type="predicted"/>
<keyword evidence="2" id="KW-1185">Reference proteome</keyword>
<dbReference type="EMBL" id="QPJD01000041">
    <property type="protein sequence ID" value="RCW40104.1"/>
    <property type="molecule type" value="Genomic_DNA"/>
</dbReference>
<accession>A0A368VM49</accession>
<comment type="caution">
    <text evidence="1">The sequence shown here is derived from an EMBL/GenBank/DDBJ whole genome shotgun (WGS) entry which is preliminary data.</text>
</comment>
<evidence type="ECO:0000313" key="2">
    <source>
        <dbReference type="Proteomes" id="UP000252415"/>
    </source>
</evidence>
<dbReference type="Pfam" id="PF11518">
    <property type="entry name" value="DUF3221"/>
    <property type="match status" value="1"/>
</dbReference>
<dbReference type="PROSITE" id="PS51257">
    <property type="entry name" value="PROKAR_LIPOPROTEIN"/>
    <property type="match status" value="1"/>
</dbReference>
<evidence type="ECO:0000313" key="1">
    <source>
        <dbReference type="EMBL" id="RCW40104.1"/>
    </source>
</evidence>
<sequence length="335" mass="37513">MFKLILCCTVVVGMLTACGVKTEPSKVVTKNVSNAEIDFEDHVAFEHKYLPIVEKAIREIFSDVSMFEKFGVYYISDSEKILKIIFLLDQPNSKEVKKLKTVLEAEMGDYVEFRVSKNPQEKLNNIQNEITNTLNGMKLRGGWSVSSDIMKQKVVVEAHLTEEQRSQLMNQYGADLVEVKISGVVTAMVGYVVREKDGKILVVDPNVQDYGAQGGESFHYTASWYSNVPLDVKVGQKIEVKVIEGPTTSQYPGDSSAENVIIIPSIIPDNAKLLEEEAIRKALASNEYQQSIAAADGWLPVIKEAKYNEMQKNWTIDFTNESTDQVVSIDVEDKP</sequence>
<organism evidence="1 2">
    <name type="scientific">Paenibacillus prosopidis</name>
    <dbReference type="NCBI Taxonomy" id="630520"/>
    <lineage>
        <taxon>Bacteria</taxon>
        <taxon>Bacillati</taxon>
        <taxon>Bacillota</taxon>
        <taxon>Bacilli</taxon>
        <taxon>Bacillales</taxon>
        <taxon>Paenibacillaceae</taxon>
        <taxon>Paenibacillus</taxon>
    </lineage>
</organism>
<gene>
    <name evidence="1" type="ORF">DFP97_1416</name>
</gene>
<reference evidence="1 2" key="1">
    <citation type="submission" date="2018-07" db="EMBL/GenBank/DDBJ databases">
        <title>Genomic Encyclopedia of Type Strains, Phase III (KMG-III): the genomes of soil and plant-associated and newly described type strains.</title>
        <authorList>
            <person name="Whitman W."/>
        </authorList>
    </citation>
    <scope>NUCLEOTIDE SEQUENCE [LARGE SCALE GENOMIC DNA]</scope>
    <source>
        <strain evidence="1 2">CECT 7506</strain>
    </source>
</reference>
<dbReference type="OrthoDB" id="2603210at2"/>
<dbReference type="Proteomes" id="UP000252415">
    <property type="component" value="Unassembled WGS sequence"/>
</dbReference>
<name>A0A368VM49_9BACL</name>